<dbReference type="GO" id="GO:0016020">
    <property type="term" value="C:membrane"/>
    <property type="evidence" value="ECO:0007669"/>
    <property type="project" value="TreeGrafter"/>
</dbReference>
<dbReference type="InterPro" id="IPR036291">
    <property type="entry name" value="NAD(P)-bd_dom_sf"/>
</dbReference>
<protein>
    <submittedName>
        <fullName evidence="5">Short-chain dehydrogenase/reductase</fullName>
        <ecNumber evidence="5">1.1.1.-</ecNumber>
        <ecNumber evidence="5">1.3.1.-</ecNumber>
    </submittedName>
</protein>
<dbReference type="EC" id="1.3.1.-" evidence="5"/>
<sequence>MANSGVKMGGDSISVAITGASSGIGRALALEFAKNHKSITLHIAGRNEARLQESKEQILLCNPTAKVLLQCFDVSSEKAVKQWCENIFQSRVDIVIMNAGVAMGEEQSAAKHSEICKINALGVAFGSFYALESMSRQEVISGKRGQIVFISSIAALLALPNAPSYSASKIFVKTLGESLSVGQSEVCVTTICPGFIRTPLTQFIHPLVPQMSVESAVRKMYKVIIKGRRYYAFPWWLAFGARFYNILPFWFKRAFVRMFHTMGSL</sequence>
<dbReference type="InterPro" id="IPR002347">
    <property type="entry name" value="SDR_fam"/>
</dbReference>
<dbReference type="SUPFAM" id="SSF51735">
    <property type="entry name" value="NAD(P)-binding Rossmann-fold domains"/>
    <property type="match status" value="1"/>
</dbReference>
<evidence type="ECO:0000256" key="2">
    <source>
        <dbReference type="ARBA" id="ARBA00023002"/>
    </source>
</evidence>
<name>A0A377JLU5_9HELI</name>
<dbReference type="Gene3D" id="3.40.50.720">
    <property type="entry name" value="NAD(P)-binding Rossmann-like Domain"/>
    <property type="match status" value="1"/>
</dbReference>
<dbReference type="Proteomes" id="UP000255335">
    <property type="component" value="Unassembled WGS sequence"/>
</dbReference>
<dbReference type="PRINTS" id="PR00080">
    <property type="entry name" value="SDRFAMILY"/>
</dbReference>
<dbReference type="PANTHER" id="PTHR44196:SF1">
    <property type="entry name" value="DEHYDROGENASE_REDUCTASE SDR FAMILY MEMBER 7B"/>
    <property type="match status" value="1"/>
</dbReference>
<dbReference type="PANTHER" id="PTHR44196">
    <property type="entry name" value="DEHYDROGENASE/REDUCTASE SDR FAMILY MEMBER 7B"/>
    <property type="match status" value="1"/>
</dbReference>
<organism evidence="5 6">
    <name type="scientific">Helicobacter cinaedi</name>
    <dbReference type="NCBI Taxonomy" id="213"/>
    <lineage>
        <taxon>Bacteria</taxon>
        <taxon>Pseudomonadati</taxon>
        <taxon>Campylobacterota</taxon>
        <taxon>Epsilonproteobacteria</taxon>
        <taxon>Campylobacterales</taxon>
        <taxon>Helicobacteraceae</taxon>
        <taxon>Helicobacter</taxon>
    </lineage>
</organism>
<keyword evidence="2 5" id="KW-0560">Oxidoreductase</keyword>
<dbReference type="Pfam" id="PF00106">
    <property type="entry name" value="adh_short"/>
    <property type="match status" value="1"/>
</dbReference>
<keyword evidence="4" id="KW-0812">Transmembrane</keyword>
<dbReference type="AlphaFoldDB" id="A0A377JLU5"/>
<evidence type="ECO:0000256" key="4">
    <source>
        <dbReference type="SAM" id="Phobius"/>
    </source>
</evidence>
<gene>
    <name evidence="5" type="primary">lvr_1</name>
    <name evidence="5" type="ORF">NCTC12221_00069</name>
</gene>
<evidence type="ECO:0000313" key="5">
    <source>
        <dbReference type="EMBL" id="STP08657.1"/>
    </source>
</evidence>
<dbReference type="InterPro" id="IPR020904">
    <property type="entry name" value="Sc_DH/Rdtase_CS"/>
</dbReference>
<reference evidence="5 6" key="1">
    <citation type="submission" date="2018-06" db="EMBL/GenBank/DDBJ databases">
        <authorList>
            <consortium name="Pathogen Informatics"/>
            <person name="Doyle S."/>
        </authorList>
    </citation>
    <scope>NUCLEOTIDE SEQUENCE [LARGE SCALE GENOMIC DNA]</scope>
    <source>
        <strain evidence="5 6">NCTC12221</strain>
    </source>
</reference>
<evidence type="ECO:0000256" key="3">
    <source>
        <dbReference type="RuleBase" id="RU000363"/>
    </source>
</evidence>
<evidence type="ECO:0000313" key="6">
    <source>
        <dbReference type="Proteomes" id="UP000255335"/>
    </source>
</evidence>
<proteinExistence type="inferred from homology"/>
<keyword evidence="4" id="KW-0472">Membrane</keyword>
<dbReference type="PROSITE" id="PS00061">
    <property type="entry name" value="ADH_SHORT"/>
    <property type="match status" value="1"/>
</dbReference>
<comment type="similarity">
    <text evidence="1 3">Belongs to the short-chain dehydrogenases/reductases (SDR) family.</text>
</comment>
<keyword evidence="4" id="KW-1133">Transmembrane helix</keyword>
<dbReference type="PRINTS" id="PR00081">
    <property type="entry name" value="GDHRDH"/>
</dbReference>
<evidence type="ECO:0000256" key="1">
    <source>
        <dbReference type="ARBA" id="ARBA00006484"/>
    </source>
</evidence>
<feature type="transmembrane region" description="Helical" evidence="4">
    <location>
        <begin position="230"/>
        <end position="251"/>
    </location>
</feature>
<dbReference type="GO" id="GO:0016491">
    <property type="term" value="F:oxidoreductase activity"/>
    <property type="evidence" value="ECO:0007669"/>
    <property type="project" value="UniProtKB-KW"/>
</dbReference>
<accession>A0A377JLU5</accession>
<dbReference type="EMBL" id="UGHZ01000001">
    <property type="protein sequence ID" value="STP08657.1"/>
    <property type="molecule type" value="Genomic_DNA"/>
</dbReference>
<dbReference type="RefSeq" id="WP_115025514.1">
    <property type="nucleotide sequence ID" value="NZ_UGHZ01000001.1"/>
</dbReference>
<dbReference type="EC" id="1.1.1.-" evidence="5"/>